<dbReference type="InterPro" id="IPR024111">
    <property type="entry name" value="PEX5/PEX5L"/>
</dbReference>
<evidence type="ECO:0000256" key="1">
    <source>
        <dbReference type="ARBA" id="ARBA00022737"/>
    </source>
</evidence>
<gene>
    <name evidence="3" type="primary">PEX5</name>
    <name evidence="3" type="ORF">EVAR_74083_1</name>
</gene>
<dbReference type="PANTHER" id="PTHR10130">
    <property type="entry name" value="PEROXISOMAL TARGETING SIGNAL 1 RECEPTOR PEX5"/>
    <property type="match status" value="1"/>
</dbReference>
<keyword evidence="2" id="KW-0802">TPR repeat</keyword>
<evidence type="ECO:0000313" key="3">
    <source>
        <dbReference type="EMBL" id="GBP06475.1"/>
    </source>
</evidence>
<dbReference type="OrthoDB" id="10006023at2759"/>
<evidence type="ECO:0000256" key="2">
    <source>
        <dbReference type="ARBA" id="ARBA00022803"/>
    </source>
</evidence>
<organism evidence="3 4">
    <name type="scientific">Eumeta variegata</name>
    <name type="common">Bagworm moth</name>
    <name type="synonym">Eumeta japonica</name>
    <dbReference type="NCBI Taxonomy" id="151549"/>
    <lineage>
        <taxon>Eukaryota</taxon>
        <taxon>Metazoa</taxon>
        <taxon>Ecdysozoa</taxon>
        <taxon>Arthropoda</taxon>
        <taxon>Hexapoda</taxon>
        <taxon>Insecta</taxon>
        <taxon>Pterygota</taxon>
        <taxon>Neoptera</taxon>
        <taxon>Endopterygota</taxon>
        <taxon>Lepidoptera</taxon>
        <taxon>Glossata</taxon>
        <taxon>Ditrysia</taxon>
        <taxon>Tineoidea</taxon>
        <taxon>Psychidae</taxon>
        <taxon>Oiketicinae</taxon>
        <taxon>Eumeta</taxon>
    </lineage>
</organism>
<comment type="caution">
    <text evidence="3">The sequence shown here is derived from an EMBL/GenBank/DDBJ whole genome shotgun (WGS) entry which is preliminary data.</text>
</comment>
<sequence>METLLQEMREKLSKLRILLPIAFCAPNVLDEIADKWYQEFENVKPTQTPNIPQMVRQDEDWVDDYQTNNRSNEQAAANYNEKFWQRLQDEWAKLSEESDHPWLSEYDENFNPYKEYNFVKENPMQDIENALEKGVSQAENEMDPQAISALNRSLDIQPNNLRALMALAVCYTNESLQSQAVKMLTNWLQIHPKYKHLAPAQSESTTEQGAAMASSLIRGNKLHETQNMFLQAVRMDPHTIDPELQEALECYITFPRNMTRPLIVFKLLYKPIHKMQKFGIA</sequence>
<reference evidence="3 4" key="1">
    <citation type="journal article" date="2019" name="Commun. Biol.">
        <title>The bagworm genome reveals a unique fibroin gene that provides high tensile strength.</title>
        <authorList>
            <person name="Kono N."/>
            <person name="Nakamura H."/>
            <person name="Ohtoshi R."/>
            <person name="Tomita M."/>
            <person name="Numata K."/>
            <person name="Arakawa K."/>
        </authorList>
    </citation>
    <scope>NUCLEOTIDE SEQUENCE [LARGE SCALE GENOMIC DNA]</scope>
</reference>
<evidence type="ECO:0000313" key="4">
    <source>
        <dbReference type="Proteomes" id="UP000299102"/>
    </source>
</evidence>
<proteinExistence type="predicted"/>
<dbReference type="PANTHER" id="PTHR10130:SF0">
    <property type="entry name" value="GH08708P"/>
    <property type="match status" value="1"/>
</dbReference>
<dbReference type="Gene3D" id="1.25.40.10">
    <property type="entry name" value="Tetratricopeptide repeat domain"/>
    <property type="match status" value="1"/>
</dbReference>
<accession>A0A4C1SX08</accession>
<keyword evidence="1" id="KW-0677">Repeat</keyword>
<dbReference type="GO" id="GO:0016560">
    <property type="term" value="P:protein import into peroxisome matrix, docking"/>
    <property type="evidence" value="ECO:0007669"/>
    <property type="project" value="TreeGrafter"/>
</dbReference>
<name>A0A4C1SX08_EUMVA</name>
<dbReference type="GO" id="GO:0005052">
    <property type="term" value="F:peroxisome matrix targeting signal-1 binding"/>
    <property type="evidence" value="ECO:0007669"/>
    <property type="project" value="TreeGrafter"/>
</dbReference>
<dbReference type="Proteomes" id="UP000299102">
    <property type="component" value="Unassembled WGS sequence"/>
</dbReference>
<keyword evidence="3" id="KW-0675">Receptor</keyword>
<dbReference type="SUPFAM" id="SSF48452">
    <property type="entry name" value="TPR-like"/>
    <property type="match status" value="1"/>
</dbReference>
<dbReference type="STRING" id="151549.A0A4C1SX08"/>
<keyword evidence="4" id="KW-1185">Reference proteome</keyword>
<dbReference type="InterPro" id="IPR011990">
    <property type="entry name" value="TPR-like_helical_dom_sf"/>
</dbReference>
<dbReference type="GO" id="GO:0005829">
    <property type="term" value="C:cytosol"/>
    <property type="evidence" value="ECO:0007669"/>
    <property type="project" value="TreeGrafter"/>
</dbReference>
<dbReference type="EMBL" id="BGZK01007980">
    <property type="protein sequence ID" value="GBP06475.1"/>
    <property type="molecule type" value="Genomic_DNA"/>
</dbReference>
<dbReference type="AlphaFoldDB" id="A0A4C1SX08"/>
<protein>
    <submittedName>
        <fullName evidence="3">Peroxisomal targeting signal 1 receptor</fullName>
    </submittedName>
</protein>
<dbReference type="GO" id="GO:0005778">
    <property type="term" value="C:peroxisomal membrane"/>
    <property type="evidence" value="ECO:0007669"/>
    <property type="project" value="TreeGrafter"/>
</dbReference>